<dbReference type="Proteomes" id="UP000030764">
    <property type="component" value="Unassembled WGS sequence"/>
</dbReference>
<organism evidence="2">
    <name type="scientific">Trichuris suis</name>
    <name type="common">pig whipworm</name>
    <dbReference type="NCBI Taxonomy" id="68888"/>
    <lineage>
        <taxon>Eukaryota</taxon>
        <taxon>Metazoa</taxon>
        <taxon>Ecdysozoa</taxon>
        <taxon>Nematoda</taxon>
        <taxon>Enoplea</taxon>
        <taxon>Dorylaimia</taxon>
        <taxon>Trichinellida</taxon>
        <taxon>Trichuridae</taxon>
        <taxon>Trichuris</taxon>
    </lineage>
</organism>
<feature type="non-terminal residue" evidence="2">
    <location>
        <position position="1"/>
    </location>
</feature>
<accession>A0A085NNY5</accession>
<protein>
    <submittedName>
        <fullName evidence="2">Uncharacterized protein</fullName>
    </submittedName>
</protein>
<dbReference type="Proteomes" id="UP000030758">
    <property type="component" value="Unassembled WGS sequence"/>
</dbReference>
<reference evidence="2 3" key="1">
    <citation type="journal article" date="2014" name="Nat. Genet.">
        <title>Genome and transcriptome of the porcine whipworm Trichuris suis.</title>
        <authorList>
            <person name="Jex A.R."/>
            <person name="Nejsum P."/>
            <person name="Schwarz E.M."/>
            <person name="Hu L."/>
            <person name="Young N.D."/>
            <person name="Hall R.S."/>
            <person name="Korhonen P.K."/>
            <person name="Liao S."/>
            <person name="Thamsborg S."/>
            <person name="Xia J."/>
            <person name="Xu P."/>
            <person name="Wang S."/>
            <person name="Scheerlinck J.P."/>
            <person name="Hofmann A."/>
            <person name="Sternberg P.W."/>
            <person name="Wang J."/>
            <person name="Gasser R.B."/>
        </authorList>
    </citation>
    <scope>NUCLEOTIDE SEQUENCE [LARGE SCALE GENOMIC DNA]</scope>
    <source>
        <strain evidence="2">DCEP-RM93F</strain>
        <strain evidence="1">DCEP-RM93M</strain>
    </source>
</reference>
<dbReference type="AlphaFoldDB" id="A0A085NNY5"/>
<gene>
    <name evidence="1" type="ORF">M513_04971</name>
    <name evidence="2" type="ORF">M514_04971</name>
</gene>
<name>A0A085NNY5_9BILA</name>
<evidence type="ECO:0000313" key="2">
    <source>
        <dbReference type="EMBL" id="KFD71181.1"/>
    </source>
</evidence>
<evidence type="ECO:0000313" key="1">
    <source>
        <dbReference type="EMBL" id="KFD54194.1"/>
    </source>
</evidence>
<proteinExistence type="predicted"/>
<dbReference type="EMBL" id="KL367483">
    <property type="protein sequence ID" value="KFD71181.1"/>
    <property type="molecule type" value="Genomic_DNA"/>
</dbReference>
<keyword evidence="3" id="KW-1185">Reference proteome</keyword>
<evidence type="ECO:0000313" key="3">
    <source>
        <dbReference type="Proteomes" id="UP000030764"/>
    </source>
</evidence>
<dbReference type="EMBL" id="KL363210">
    <property type="protein sequence ID" value="KFD54194.1"/>
    <property type="molecule type" value="Genomic_DNA"/>
</dbReference>
<feature type="non-terminal residue" evidence="2">
    <location>
        <position position="132"/>
    </location>
</feature>
<sequence length="132" mass="14871">LQITFPTCRASLQKGIHQQSKFIYLSCFATACLCRSYSVRHCLFTLWSTNGHLRMQTNALEFQSTIYLVLKLVNLTQCQHASRKATICSFHSTNADITRSVHEPCDTSSTRSGSRTSQLPAFRQPILPTMLA</sequence>